<dbReference type="STRING" id="933084.A0A067PYJ8"/>
<dbReference type="PANTHER" id="PTHR23502:SF64">
    <property type="entry name" value="TRANSPORTER, PUTATIVE (AFU_ORTHOLOGUE AFUA_3G11760)-RELATED"/>
    <property type="match status" value="1"/>
</dbReference>
<reference evidence="8" key="1">
    <citation type="journal article" date="2014" name="Proc. Natl. Acad. Sci. U.S.A.">
        <title>Extensive sampling of basidiomycete genomes demonstrates inadequacy of the white-rot/brown-rot paradigm for wood decay fungi.</title>
        <authorList>
            <person name="Riley R."/>
            <person name="Salamov A.A."/>
            <person name="Brown D.W."/>
            <person name="Nagy L.G."/>
            <person name="Floudas D."/>
            <person name="Held B.W."/>
            <person name="Levasseur A."/>
            <person name="Lombard V."/>
            <person name="Morin E."/>
            <person name="Otillar R."/>
            <person name="Lindquist E.A."/>
            <person name="Sun H."/>
            <person name="LaButti K.M."/>
            <person name="Schmutz J."/>
            <person name="Jabbour D."/>
            <person name="Luo H."/>
            <person name="Baker S.E."/>
            <person name="Pisabarro A.G."/>
            <person name="Walton J.D."/>
            <person name="Blanchette R.A."/>
            <person name="Henrissat B."/>
            <person name="Martin F."/>
            <person name="Cullen D."/>
            <person name="Hibbett D.S."/>
            <person name="Grigoriev I.V."/>
        </authorList>
    </citation>
    <scope>NUCLEOTIDE SEQUENCE [LARGE SCALE GENOMIC DNA]</scope>
    <source>
        <strain evidence="8">MUCL 33604</strain>
    </source>
</reference>
<accession>A0A067PYJ8</accession>
<name>A0A067PYJ8_9AGAM</name>
<evidence type="ECO:0000313" key="7">
    <source>
        <dbReference type="EMBL" id="KDQ59898.1"/>
    </source>
</evidence>
<dbReference type="Proteomes" id="UP000027265">
    <property type="component" value="Unassembled WGS sequence"/>
</dbReference>
<dbReference type="AlphaFoldDB" id="A0A067PYJ8"/>
<feature type="transmembrane region" description="Helical" evidence="5">
    <location>
        <begin position="333"/>
        <end position="358"/>
    </location>
</feature>
<dbReference type="PANTHER" id="PTHR23502">
    <property type="entry name" value="MAJOR FACILITATOR SUPERFAMILY"/>
    <property type="match status" value="1"/>
</dbReference>
<feature type="transmembrane region" description="Helical" evidence="5">
    <location>
        <begin position="188"/>
        <end position="207"/>
    </location>
</feature>
<proteinExistence type="predicted"/>
<evidence type="ECO:0000256" key="2">
    <source>
        <dbReference type="ARBA" id="ARBA00022692"/>
    </source>
</evidence>
<comment type="subcellular location">
    <subcellularLocation>
        <location evidence="1">Membrane</location>
        <topology evidence="1">Multi-pass membrane protein</topology>
    </subcellularLocation>
</comment>
<protein>
    <recommendedName>
        <fullName evidence="6">Major facilitator superfamily (MFS) profile domain-containing protein</fullName>
    </recommendedName>
</protein>
<dbReference type="GO" id="GO:0022857">
    <property type="term" value="F:transmembrane transporter activity"/>
    <property type="evidence" value="ECO:0007669"/>
    <property type="project" value="InterPro"/>
</dbReference>
<evidence type="ECO:0000259" key="6">
    <source>
        <dbReference type="PROSITE" id="PS50850"/>
    </source>
</evidence>
<evidence type="ECO:0000256" key="5">
    <source>
        <dbReference type="SAM" id="Phobius"/>
    </source>
</evidence>
<feature type="domain" description="Major facilitator superfamily (MFS) profile" evidence="6">
    <location>
        <begin position="33"/>
        <end position="454"/>
    </location>
</feature>
<gene>
    <name evidence="7" type="ORF">JAAARDRAFT_126502</name>
</gene>
<dbReference type="Pfam" id="PF07690">
    <property type="entry name" value="MFS_1"/>
    <property type="match status" value="1"/>
</dbReference>
<dbReference type="Gene3D" id="1.20.1250.20">
    <property type="entry name" value="MFS general substrate transporter like domains"/>
    <property type="match status" value="1"/>
</dbReference>
<feature type="transmembrane region" description="Helical" evidence="5">
    <location>
        <begin position="253"/>
        <end position="276"/>
    </location>
</feature>
<dbReference type="InterPro" id="IPR011701">
    <property type="entry name" value="MFS"/>
</dbReference>
<dbReference type="InParanoid" id="A0A067PYJ8"/>
<dbReference type="HOGENOM" id="CLU_008455_8_0_1"/>
<sequence length="470" mass="50307">MLTADEESPLLSTTEIDHNAIYNRFTSSQKRIIVAQVSWAGLIPLFVSGSFVPMIPQIAQEFDSTGPIISLAVSLSILAAAVGSLIWATYSGYYGRRPIYLASLPIYCFGSLGVAVAHTVPELMAWRVIQSLGASSALSVGAGVIGDIYKLEERGAAMGVFFGACLLGPAIAPIAGGVAAHLSSWRDMQYALFLAGVFGFFTMFAFLPETMAPGSRGFEKYLQVSAEDEGQPSQPWLWLEAFKSLSLLRSPNILAITIARSCVLMTDYFLLIPLSYTIGERYGISNEILIGACFLPAGVGNIIGSPLAGHISDKVVVKWRKRRGGVWVPEDRLRATLSGGLILVPMSILLSGLVTQFIEGRLGLILNLVCLFVNGIGIDFVLSPSSAYYIDVMHSQSAQVMAASGAVQSTFIAVTSTAILPLINTIGVAGTDALAAFVGWIGFVLIYLTIRYGEQMRAWADVGYSTAQTN</sequence>
<feature type="transmembrane region" description="Helical" evidence="5">
    <location>
        <begin position="67"/>
        <end position="87"/>
    </location>
</feature>
<dbReference type="EMBL" id="KL197715">
    <property type="protein sequence ID" value="KDQ59898.1"/>
    <property type="molecule type" value="Genomic_DNA"/>
</dbReference>
<feature type="transmembrane region" description="Helical" evidence="5">
    <location>
        <begin position="288"/>
        <end position="312"/>
    </location>
</feature>
<feature type="transmembrane region" description="Helical" evidence="5">
    <location>
        <begin position="32"/>
        <end position="55"/>
    </location>
</feature>
<feature type="transmembrane region" description="Helical" evidence="5">
    <location>
        <begin position="99"/>
        <end position="118"/>
    </location>
</feature>
<evidence type="ECO:0000256" key="3">
    <source>
        <dbReference type="ARBA" id="ARBA00022989"/>
    </source>
</evidence>
<evidence type="ECO:0000256" key="1">
    <source>
        <dbReference type="ARBA" id="ARBA00004141"/>
    </source>
</evidence>
<dbReference type="GO" id="GO:0005886">
    <property type="term" value="C:plasma membrane"/>
    <property type="evidence" value="ECO:0007669"/>
    <property type="project" value="TreeGrafter"/>
</dbReference>
<evidence type="ECO:0000313" key="8">
    <source>
        <dbReference type="Proteomes" id="UP000027265"/>
    </source>
</evidence>
<keyword evidence="4 5" id="KW-0472">Membrane</keyword>
<feature type="transmembrane region" description="Helical" evidence="5">
    <location>
        <begin position="157"/>
        <end position="182"/>
    </location>
</feature>
<organism evidence="7 8">
    <name type="scientific">Jaapia argillacea MUCL 33604</name>
    <dbReference type="NCBI Taxonomy" id="933084"/>
    <lineage>
        <taxon>Eukaryota</taxon>
        <taxon>Fungi</taxon>
        <taxon>Dikarya</taxon>
        <taxon>Basidiomycota</taxon>
        <taxon>Agaricomycotina</taxon>
        <taxon>Agaricomycetes</taxon>
        <taxon>Agaricomycetidae</taxon>
        <taxon>Jaapiales</taxon>
        <taxon>Jaapiaceae</taxon>
        <taxon>Jaapia</taxon>
    </lineage>
</organism>
<keyword evidence="3 5" id="KW-1133">Transmembrane helix</keyword>
<dbReference type="InterPro" id="IPR020846">
    <property type="entry name" value="MFS_dom"/>
</dbReference>
<dbReference type="OrthoDB" id="3066029at2759"/>
<keyword evidence="2 5" id="KW-0812">Transmembrane</keyword>
<feature type="transmembrane region" description="Helical" evidence="5">
    <location>
        <begin position="429"/>
        <end position="450"/>
    </location>
</feature>
<dbReference type="InterPro" id="IPR036259">
    <property type="entry name" value="MFS_trans_sf"/>
</dbReference>
<feature type="transmembrane region" description="Helical" evidence="5">
    <location>
        <begin position="364"/>
        <end position="390"/>
    </location>
</feature>
<dbReference type="SUPFAM" id="SSF103473">
    <property type="entry name" value="MFS general substrate transporter"/>
    <property type="match status" value="1"/>
</dbReference>
<keyword evidence="8" id="KW-1185">Reference proteome</keyword>
<evidence type="ECO:0000256" key="4">
    <source>
        <dbReference type="ARBA" id="ARBA00023136"/>
    </source>
</evidence>
<dbReference type="PROSITE" id="PS50850">
    <property type="entry name" value="MFS"/>
    <property type="match status" value="1"/>
</dbReference>